<comment type="catalytic activity">
    <reaction evidence="8">
        <text>D-glucosamine 6-phosphate + acetyl-CoA = N-acetyl-D-glucosamine 6-phosphate + CoA + H(+)</text>
        <dbReference type="Rhea" id="RHEA:10292"/>
        <dbReference type="ChEBI" id="CHEBI:15378"/>
        <dbReference type="ChEBI" id="CHEBI:57287"/>
        <dbReference type="ChEBI" id="CHEBI:57288"/>
        <dbReference type="ChEBI" id="CHEBI:57513"/>
        <dbReference type="ChEBI" id="CHEBI:58725"/>
        <dbReference type="EC" id="2.3.1.4"/>
    </reaction>
</comment>
<dbReference type="InterPro" id="IPR016181">
    <property type="entry name" value="Acyl_CoA_acyltransferase"/>
</dbReference>
<keyword evidence="7 8" id="KW-0012">Acyltransferase</keyword>
<evidence type="ECO:0000256" key="6">
    <source>
        <dbReference type="ARBA" id="ARBA00023136"/>
    </source>
</evidence>
<dbReference type="OrthoDB" id="10039976at2759"/>
<name>A0A6G1I1J1_9PEZI</name>
<evidence type="ECO:0000256" key="4">
    <source>
        <dbReference type="ARBA" id="ARBA00022679"/>
    </source>
</evidence>
<comment type="subcellular location">
    <subcellularLocation>
        <location evidence="1">Endomembrane system</location>
        <topology evidence="1">Peripheral membrane protein</topology>
    </subcellularLocation>
    <subcellularLocation>
        <location evidence="2">Endoplasmic reticulum membrane</location>
    </subcellularLocation>
</comment>
<comment type="pathway">
    <text evidence="8">Nucleotide-sugar biosynthesis; UDP-N-acetyl-alpha-D-glucosamine biosynthesis; N-acetyl-alpha-D-glucosamine 1-phosphate from alpha-D-glucosamine 6-phosphate (route I): step 1/2.</text>
</comment>
<dbReference type="FunFam" id="3.40.630.30:FF:000048">
    <property type="entry name" value="Glucosamine 6-phosphate N-acetyltransferase"/>
    <property type="match status" value="1"/>
</dbReference>
<comment type="subunit">
    <text evidence="3">Homodimer.</text>
</comment>
<keyword evidence="4 8" id="KW-0808">Transferase</keyword>
<dbReference type="EC" id="2.3.1.4" evidence="8"/>
<dbReference type="GO" id="GO:0004343">
    <property type="term" value="F:glucosamine 6-phosphate N-acetyltransferase activity"/>
    <property type="evidence" value="ECO:0007669"/>
    <property type="project" value="UniProtKB-UniRule"/>
</dbReference>
<dbReference type="Proteomes" id="UP000799640">
    <property type="component" value="Unassembled WGS sequence"/>
</dbReference>
<dbReference type="PANTHER" id="PTHR13355">
    <property type="entry name" value="GLUCOSAMINE 6-PHOSPHATE N-ACETYLTRANSFERASE"/>
    <property type="match status" value="1"/>
</dbReference>
<dbReference type="InterPro" id="IPR039143">
    <property type="entry name" value="GNPNAT1-like"/>
</dbReference>
<evidence type="ECO:0000259" key="9">
    <source>
        <dbReference type="PROSITE" id="PS51186"/>
    </source>
</evidence>
<evidence type="ECO:0000256" key="5">
    <source>
        <dbReference type="ARBA" id="ARBA00022824"/>
    </source>
</evidence>
<feature type="domain" description="N-acetyltransferase" evidence="9">
    <location>
        <begin position="25"/>
        <end position="179"/>
    </location>
</feature>
<proteinExistence type="inferred from homology"/>
<accession>A0A6G1I1J1</accession>
<dbReference type="UniPathway" id="UPA00113">
    <property type="reaction ID" value="UER00529"/>
</dbReference>
<dbReference type="AlphaFoldDB" id="A0A6G1I1J1"/>
<evidence type="ECO:0000313" key="11">
    <source>
        <dbReference type="Proteomes" id="UP000799640"/>
    </source>
</evidence>
<organism evidence="10 11">
    <name type="scientific">Trichodelitschia bisporula</name>
    <dbReference type="NCBI Taxonomy" id="703511"/>
    <lineage>
        <taxon>Eukaryota</taxon>
        <taxon>Fungi</taxon>
        <taxon>Dikarya</taxon>
        <taxon>Ascomycota</taxon>
        <taxon>Pezizomycotina</taxon>
        <taxon>Dothideomycetes</taxon>
        <taxon>Dothideomycetes incertae sedis</taxon>
        <taxon>Phaeotrichales</taxon>
        <taxon>Phaeotrichaceae</taxon>
        <taxon>Trichodelitschia</taxon>
    </lineage>
</organism>
<dbReference type="InterPro" id="IPR000182">
    <property type="entry name" value="GNAT_dom"/>
</dbReference>
<dbReference type="GO" id="GO:0005789">
    <property type="term" value="C:endoplasmic reticulum membrane"/>
    <property type="evidence" value="ECO:0007669"/>
    <property type="project" value="UniProtKB-SubCell"/>
</dbReference>
<evidence type="ECO:0000256" key="3">
    <source>
        <dbReference type="ARBA" id="ARBA00011738"/>
    </source>
</evidence>
<dbReference type="PROSITE" id="PS51186">
    <property type="entry name" value="GNAT"/>
    <property type="match status" value="1"/>
</dbReference>
<keyword evidence="6" id="KW-0472">Membrane</keyword>
<sequence>MSFEPSLFNTSLISAKVQETLPEGYVLRPLKRSDFANGHLDVLRDLAYLGEITEKMWTERFDWMLKCNGTYYVAVIEDPSRDGGKIVATGTLMVEKKFLYKLGTQGHIEDVAVIGDQQGKKLGVKLLHALDHIAEQVGCYKTILDCSEENEGFYVKCGYEKAGSEMHHYYDHEAEEHGV</sequence>
<keyword evidence="5" id="KW-0256">Endoplasmic reticulum</keyword>
<evidence type="ECO:0000256" key="8">
    <source>
        <dbReference type="RuleBase" id="RU365086"/>
    </source>
</evidence>
<protein>
    <recommendedName>
        <fullName evidence="8">Glucosamine 6-phosphate N-acetyltransferase</fullName>
        <ecNumber evidence="8">2.3.1.4</ecNumber>
    </recommendedName>
</protein>
<gene>
    <name evidence="10" type="ORF">EJ06DRAFT_529086</name>
</gene>
<keyword evidence="11" id="KW-1185">Reference proteome</keyword>
<dbReference type="GO" id="GO:0006048">
    <property type="term" value="P:UDP-N-acetylglucosamine biosynthetic process"/>
    <property type="evidence" value="ECO:0007669"/>
    <property type="project" value="UniProtKB-UniRule"/>
</dbReference>
<evidence type="ECO:0000256" key="7">
    <source>
        <dbReference type="ARBA" id="ARBA00023315"/>
    </source>
</evidence>
<evidence type="ECO:0000256" key="2">
    <source>
        <dbReference type="ARBA" id="ARBA00004586"/>
    </source>
</evidence>
<evidence type="ECO:0000256" key="1">
    <source>
        <dbReference type="ARBA" id="ARBA00004184"/>
    </source>
</evidence>
<dbReference type="CDD" id="cd04301">
    <property type="entry name" value="NAT_SF"/>
    <property type="match status" value="1"/>
</dbReference>
<dbReference type="EMBL" id="ML996692">
    <property type="protein sequence ID" value="KAF2401939.1"/>
    <property type="molecule type" value="Genomic_DNA"/>
</dbReference>
<dbReference type="SUPFAM" id="SSF55729">
    <property type="entry name" value="Acyl-CoA N-acyltransferases (Nat)"/>
    <property type="match status" value="1"/>
</dbReference>
<evidence type="ECO:0000313" key="10">
    <source>
        <dbReference type="EMBL" id="KAF2401939.1"/>
    </source>
</evidence>
<dbReference type="Gene3D" id="3.40.630.30">
    <property type="match status" value="1"/>
</dbReference>
<reference evidence="10" key="1">
    <citation type="journal article" date="2020" name="Stud. Mycol.">
        <title>101 Dothideomycetes genomes: a test case for predicting lifestyles and emergence of pathogens.</title>
        <authorList>
            <person name="Haridas S."/>
            <person name="Albert R."/>
            <person name="Binder M."/>
            <person name="Bloem J."/>
            <person name="Labutti K."/>
            <person name="Salamov A."/>
            <person name="Andreopoulos B."/>
            <person name="Baker S."/>
            <person name="Barry K."/>
            <person name="Bills G."/>
            <person name="Bluhm B."/>
            <person name="Cannon C."/>
            <person name="Castanera R."/>
            <person name="Culley D."/>
            <person name="Daum C."/>
            <person name="Ezra D."/>
            <person name="Gonzalez J."/>
            <person name="Henrissat B."/>
            <person name="Kuo A."/>
            <person name="Liang C."/>
            <person name="Lipzen A."/>
            <person name="Lutzoni F."/>
            <person name="Magnuson J."/>
            <person name="Mondo S."/>
            <person name="Nolan M."/>
            <person name="Ohm R."/>
            <person name="Pangilinan J."/>
            <person name="Park H.-J."/>
            <person name="Ramirez L."/>
            <person name="Alfaro M."/>
            <person name="Sun H."/>
            <person name="Tritt A."/>
            <person name="Yoshinaga Y."/>
            <person name="Zwiers L.-H."/>
            <person name="Turgeon B."/>
            <person name="Goodwin S."/>
            <person name="Spatafora J."/>
            <person name="Crous P."/>
            <person name="Grigoriev I."/>
        </authorList>
    </citation>
    <scope>NUCLEOTIDE SEQUENCE</scope>
    <source>
        <strain evidence="10">CBS 262.69</strain>
    </source>
</reference>
<dbReference type="Pfam" id="PF00583">
    <property type="entry name" value="Acetyltransf_1"/>
    <property type="match status" value="1"/>
</dbReference>
<comment type="similarity">
    <text evidence="8">Belongs to the acetyltransferase family. GNA1 subfamily.</text>
</comment>
<dbReference type="PANTHER" id="PTHR13355:SF11">
    <property type="entry name" value="GLUCOSAMINE 6-PHOSPHATE N-ACETYLTRANSFERASE"/>
    <property type="match status" value="1"/>
</dbReference>